<feature type="domain" description="SH3b" evidence="2">
    <location>
        <begin position="18"/>
        <end position="86"/>
    </location>
</feature>
<dbReference type="InterPro" id="IPR003646">
    <property type="entry name" value="SH3-like_bac-type"/>
</dbReference>
<name>A0ABR7TID7_9BACT</name>
<dbReference type="EMBL" id="JACVFC010000001">
    <property type="protein sequence ID" value="MBC9930260.1"/>
    <property type="molecule type" value="Genomic_DNA"/>
</dbReference>
<feature type="chain" id="PRO_5045714933" description="SH3b domain-containing protein" evidence="1">
    <location>
        <begin position="21"/>
        <end position="229"/>
    </location>
</feature>
<evidence type="ECO:0000313" key="3">
    <source>
        <dbReference type="EMBL" id="MBC9930260.1"/>
    </source>
</evidence>
<organism evidence="3 4">
    <name type="scientific">Chitinophaga qingshengii</name>
    <dbReference type="NCBI Taxonomy" id="1569794"/>
    <lineage>
        <taxon>Bacteria</taxon>
        <taxon>Pseudomonadati</taxon>
        <taxon>Bacteroidota</taxon>
        <taxon>Chitinophagia</taxon>
        <taxon>Chitinophagales</taxon>
        <taxon>Chitinophagaceae</taxon>
        <taxon>Chitinophaga</taxon>
    </lineage>
</organism>
<evidence type="ECO:0000256" key="1">
    <source>
        <dbReference type="SAM" id="SignalP"/>
    </source>
</evidence>
<keyword evidence="1" id="KW-0732">Signal</keyword>
<protein>
    <recommendedName>
        <fullName evidence="2">SH3b domain-containing protein</fullName>
    </recommendedName>
</protein>
<dbReference type="Proteomes" id="UP000659124">
    <property type="component" value="Unassembled WGS sequence"/>
</dbReference>
<evidence type="ECO:0000259" key="2">
    <source>
        <dbReference type="PROSITE" id="PS51781"/>
    </source>
</evidence>
<proteinExistence type="predicted"/>
<dbReference type="PROSITE" id="PS51781">
    <property type="entry name" value="SH3B"/>
    <property type="match status" value="1"/>
</dbReference>
<reference evidence="3 4" key="1">
    <citation type="submission" date="2020-09" db="EMBL/GenBank/DDBJ databases">
        <title>Genome sequences of type strains of Chitinophaga qingshengii and Chitinophaga varians.</title>
        <authorList>
            <person name="Kittiwongwattana C."/>
        </authorList>
    </citation>
    <scope>NUCLEOTIDE SEQUENCE [LARGE SCALE GENOMIC DNA]</scope>
    <source>
        <strain evidence="3 4">JCM 30026</strain>
    </source>
</reference>
<sequence length="229" mass="26262">MKFISALVLLLWGMQLQAQFAIVRDKDGYTNVREGAGVSKKIIGKLLDGMVAYIQETEGEWHHVEYYRKHEITSGYIHRSRLIPLDSFASVKVRQQNTSSVVFQQDSITVMFTTKPFVEKDHKIENRLQDGYTIIDKIDGKIFYGSDGGLPVWQYNTFTIQIGNRAVLVPDYAIRDLYNPNPELTSVCYDRKNDRLYIVASNSDGAGSYDVLLQFDRGEYSQRAIFYGF</sequence>
<comment type="caution">
    <text evidence="3">The sequence shown here is derived from an EMBL/GenBank/DDBJ whole genome shotgun (WGS) entry which is preliminary data.</text>
</comment>
<feature type="signal peptide" evidence="1">
    <location>
        <begin position="1"/>
        <end position="20"/>
    </location>
</feature>
<accession>A0ABR7TID7</accession>
<gene>
    <name evidence="3" type="ORF">ICL07_07715</name>
</gene>
<keyword evidence="4" id="KW-1185">Reference proteome</keyword>
<evidence type="ECO:0000313" key="4">
    <source>
        <dbReference type="Proteomes" id="UP000659124"/>
    </source>
</evidence>
<dbReference type="Gene3D" id="2.30.30.40">
    <property type="entry name" value="SH3 Domains"/>
    <property type="match status" value="1"/>
</dbReference>
<dbReference type="RefSeq" id="WP_188087341.1">
    <property type="nucleotide sequence ID" value="NZ_JACVFC010000001.1"/>
</dbReference>